<dbReference type="InterPro" id="IPR002347">
    <property type="entry name" value="SDR_fam"/>
</dbReference>
<accession>A0A4S4KJC7</accession>
<dbReference type="GO" id="GO:0045703">
    <property type="term" value="F:ketoreductase activity"/>
    <property type="evidence" value="ECO:0007669"/>
    <property type="project" value="UniProtKB-UniRule"/>
</dbReference>
<proteinExistence type="inferred from homology"/>
<keyword evidence="6 12" id="KW-0521">NADP</keyword>
<dbReference type="Pfam" id="PF00106">
    <property type="entry name" value="adh_short"/>
    <property type="match status" value="1"/>
</dbReference>
<comment type="function">
    <text evidence="12">Component of the microsomal membrane bound fatty acid elongation system, which produces the 26-carbon very long-chain fatty acids (VLCFA) from palmitate. Catalyzes the reduction of the 3-ketoacyl-CoA intermediate that is formed in each cycle of fatty acid elongation. VLCFAs serve as precursors for ceramide and sphingolipids.</text>
</comment>
<dbReference type="CDD" id="cd05356">
    <property type="entry name" value="17beta-HSD1_like_SDR_c"/>
    <property type="match status" value="1"/>
</dbReference>
<keyword evidence="7 12" id="KW-1133">Transmembrane helix</keyword>
<gene>
    <name evidence="13" type="ORF">EW145_g7420</name>
</gene>
<keyword evidence="11 12" id="KW-0275">Fatty acid biosynthesis</keyword>
<dbReference type="PIRSF" id="PIRSF000126">
    <property type="entry name" value="11-beta-HSD1"/>
    <property type="match status" value="1"/>
</dbReference>
<comment type="caution">
    <text evidence="13">The sequence shown here is derived from an EMBL/GenBank/DDBJ whole genome shotgun (WGS) entry which is preliminary data.</text>
</comment>
<dbReference type="GO" id="GO:0030497">
    <property type="term" value="P:fatty acid elongation"/>
    <property type="evidence" value="ECO:0007669"/>
    <property type="project" value="UniProtKB-UniRule"/>
</dbReference>
<keyword evidence="10 12" id="KW-0472">Membrane</keyword>
<keyword evidence="5 12" id="KW-0276">Fatty acid metabolism</keyword>
<dbReference type="SUPFAM" id="SSF51735">
    <property type="entry name" value="NAD(P)-binding Rossmann-fold domains"/>
    <property type="match status" value="1"/>
</dbReference>
<evidence type="ECO:0000256" key="9">
    <source>
        <dbReference type="ARBA" id="ARBA00023098"/>
    </source>
</evidence>
<evidence type="ECO:0000256" key="8">
    <source>
        <dbReference type="ARBA" id="ARBA00023002"/>
    </source>
</evidence>
<keyword evidence="4 12" id="KW-0256">Endoplasmic reticulum</keyword>
<dbReference type="EMBL" id="SGPK01000735">
    <property type="protein sequence ID" value="THG98491.1"/>
    <property type="molecule type" value="Genomic_DNA"/>
</dbReference>
<evidence type="ECO:0000256" key="7">
    <source>
        <dbReference type="ARBA" id="ARBA00022989"/>
    </source>
</evidence>
<evidence type="ECO:0000256" key="11">
    <source>
        <dbReference type="ARBA" id="ARBA00023160"/>
    </source>
</evidence>
<dbReference type="FunFam" id="3.40.50.720:FF:000137">
    <property type="entry name" value="Hydroxysteroid (17-beta) dehydrogenase 3"/>
    <property type="match status" value="1"/>
</dbReference>
<keyword evidence="2 12" id="KW-0444">Lipid biosynthesis</keyword>
<evidence type="ECO:0000256" key="12">
    <source>
        <dbReference type="HAMAP-Rule" id="MF_03107"/>
    </source>
</evidence>
<dbReference type="Gene3D" id="3.40.50.720">
    <property type="entry name" value="NAD(P)-binding Rossmann-like Domain"/>
    <property type="match status" value="1"/>
</dbReference>
<evidence type="ECO:0000256" key="2">
    <source>
        <dbReference type="ARBA" id="ARBA00022516"/>
    </source>
</evidence>
<comment type="similarity">
    <text evidence="12">Belongs to the short-chain dehydrogenases/reductases (SDR) family.</text>
</comment>
<protein>
    <recommendedName>
        <fullName evidence="12">Very-long-chain 3-oxoacyl-CoA reductase</fullName>
        <ecNumber evidence="12">1.1.1.330</ecNumber>
    </recommendedName>
    <alternativeName>
        <fullName evidence="12">3-ketoacyl-CoA reductase</fullName>
        <shortName evidence="12">3-ketoreductase</shortName>
        <shortName evidence="12">KAR</shortName>
    </alternativeName>
    <alternativeName>
        <fullName evidence="12">Microsomal beta-keto-reductase</fullName>
    </alternativeName>
</protein>
<dbReference type="GO" id="GO:0141040">
    <property type="term" value="F:very-long-chain 3-oxoacyl-CoA reductase activity"/>
    <property type="evidence" value="ECO:0007669"/>
    <property type="project" value="UniProtKB-EC"/>
</dbReference>
<dbReference type="PROSITE" id="PS00061">
    <property type="entry name" value="ADH_SHORT"/>
    <property type="match status" value="1"/>
</dbReference>
<dbReference type="UniPathway" id="UPA00094"/>
<reference evidence="13 14" key="1">
    <citation type="submission" date="2019-02" db="EMBL/GenBank/DDBJ databases">
        <title>Genome sequencing of the rare red list fungi Phellinidium pouzarii.</title>
        <authorList>
            <person name="Buettner E."/>
            <person name="Kellner H."/>
        </authorList>
    </citation>
    <scope>NUCLEOTIDE SEQUENCE [LARGE SCALE GENOMIC DNA]</scope>
    <source>
        <strain evidence="13 14">DSM 108285</strain>
    </source>
</reference>
<evidence type="ECO:0000256" key="5">
    <source>
        <dbReference type="ARBA" id="ARBA00022832"/>
    </source>
</evidence>
<keyword evidence="3 12" id="KW-0812">Transmembrane</keyword>
<evidence type="ECO:0000256" key="4">
    <source>
        <dbReference type="ARBA" id="ARBA00022824"/>
    </source>
</evidence>
<dbReference type="InterPro" id="IPR020904">
    <property type="entry name" value="Sc_DH/Rdtase_CS"/>
</dbReference>
<name>A0A4S4KJC7_9AGAM</name>
<dbReference type="InterPro" id="IPR027533">
    <property type="entry name" value="3_ketoreductase_fungal"/>
</dbReference>
<organism evidence="13 14">
    <name type="scientific">Phellinidium pouzarii</name>
    <dbReference type="NCBI Taxonomy" id="167371"/>
    <lineage>
        <taxon>Eukaryota</taxon>
        <taxon>Fungi</taxon>
        <taxon>Dikarya</taxon>
        <taxon>Basidiomycota</taxon>
        <taxon>Agaricomycotina</taxon>
        <taxon>Agaricomycetes</taxon>
        <taxon>Hymenochaetales</taxon>
        <taxon>Hymenochaetaceae</taxon>
        <taxon>Phellinidium</taxon>
    </lineage>
</organism>
<dbReference type="GO" id="GO:0005789">
    <property type="term" value="C:endoplasmic reticulum membrane"/>
    <property type="evidence" value="ECO:0007669"/>
    <property type="project" value="UniProtKB-SubCell"/>
</dbReference>
<dbReference type="Proteomes" id="UP000308199">
    <property type="component" value="Unassembled WGS sequence"/>
</dbReference>
<dbReference type="HAMAP" id="MF_03107">
    <property type="entry name" value="3_ketoreductase"/>
    <property type="match status" value="1"/>
</dbReference>
<evidence type="ECO:0000313" key="13">
    <source>
        <dbReference type="EMBL" id="THG98491.1"/>
    </source>
</evidence>
<keyword evidence="8 12" id="KW-0560">Oxidoreductase</keyword>
<keyword evidence="14" id="KW-1185">Reference proteome</keyword>
<dbReference type="EC" id="1.1.1.330" evidence="12"/>
<comment type="catalytic activity">
    <reaction evidence="12">
        <text>a very-long-chain (3R)-3-hydroxyacyl-CoA + NADP(+) = a very-long-chain 3-oxoacyl-CoA + NADPH + H(+)</text>
        <dbReference type="Rhea" id="RHEA:48680"/>
        <dbReference type="ChEBI" id="CHEBI:15378"/>
        <dbReference type="ChEBI" id="CHEBI:57783"/>
        <dbReference type="ChEBI" id="CHEBI:58349"/>
        <dbReference type="ChEBI" id="CHEBI:85440"/>
        <dbReference type="ChEBI" id="CHEBI:90725"/>
        <dbReference type="EC" id="1.1.1.330"/>
    </reaction>
</comment>
<dbReference type="InterPro" id="IPR036291">
    <property type="entry name" value="NAD(P)-bd_dom_sf"/>
</dbReference>
<feature type="binding site" evidence="12">
    <location>
        <position position="198"/>
    </location>
    <ligand>
        <name>substrate</name>
    </ligand>
</feature>
<comment type="subcellular location">
    <subcellularLocation>
        <location evidence="12">Endoplasmic reticulum membrane</location>
        <topology evidence="12">Single-pass membrane protein</topology>
    </subcellularLocation>
</comment>
<dbReference type="OrthoDB" id="5545019at2759"/>
<dbReference type="PANTHER" id="PTHR43086">
    <property type="entry name" value="VERY-LONG-CHAIN 3-OXOOACYL-COA REDUCTASE"/>
    <property type="match status" value="1"/>
</dbReference>
<dbReference type="PANTHER" id="PTHR43086:SF2">
    <property type="entry name" value="HYDROXYSTEROID DEHYDROGENASE-LIKE PROTEIN 1"/>
    <property type="match status" value="1"/>
</dbReference>
<evidence type="ECO:0000256" key="3">
    <source>
        <dbReference type="ARBA" id="ARBA00022692"/>
    </source>
</evidence>
<evidence type="ECO:0000256" key="1">
    <source>
        <dbReference type="ARBA" id="ARBA00005194"/>
    </source>
</evidence>
<dbReference type="AlphaFoldDB" id="A0A4S4KJC7"/>
<keyword evidence="9 12" id="KW-0443">Lipid metabolism</keyword>
<evidence type="ECO:0000256" key="6">
    <source>
        <dbReference type="ARBA" id="ARBA00022857"/>
    </source>
</evidence>
<feature type="active site" description="Proton acceptor" evidence="12">
    <location>
        <position position="211"/>
    </location>
</feature>
<evidence type="ECO:0000256" key="10">
    <source>
        <dbReference type="ARBA" id="ARBA00023136"/>
    </source>
</evidence>
<dbReference type="PRINTS" id="PR00081">
    <property type="entry name" value="GDHRDH"/>
</dbReference>
<comment type="pathway">
    <text evidence="1">Lipid metabolism; fatty acid biosynthesis.</text>
</comment>
<sequence length="339" mass="37178">MLSLDDLIACIPRTYLPLVVVVGLLALTKFALKTVGVILQTFILPGTSIKKYTSPFGLGSWAVVTGATDGIGKEFALQLAKAGYNIFLVSRSEEKLNVAAEEIESKFKSKTRTLAVDFASPNEYKFDALATMCTDLDVGILVNNVGRSHEFPVSFAQTTLEEQRAIINININGTLRVTKIILSKMLEQRRGLILTVSSFAGATPSPLLAAYSASKAFLQTWSDALQAELKGTGVDIECVSTYFVVSNMSRIRRASALIPMPKAYVSSVLRKIGLPCGALWSGRPSTSTPYWSHSLLDFFINAVGWKSAFITYTHALHKDIRKRVFRKKEREAAAAQKQE</sequence>
<evidence type="ECO:0000313" key="14">
    <source>
        <dbReference type="Proteomes" id="UP000308199"/>
    </source>
</evidence>